<evidence type="ECO:0000259" key="9">
    <source>
        <dbReference type="PROSITE" id="PS50110"/>
    </source>
</evidence>
<dbReference type="InterPro" id="IPR001789">
    <property type="entry name" value="Sig_transdc_resp-reg_receiver"/>
</dbReference>
<feature type="domain" description="Histidine kinase" evidence="8">
    <location>
        <begin position="1098"/>
        <end position="1321"/>
    </location>
</feature>
<evidence type="ECO:0000256" key="3">
    <source>
        <dbReference type="ARBA" id="ARBA00022553"/>
    </source>
</evidence>
<dbReference type="SMART" id="SM00086">
    <property type="entry name" value="PAC"/>
    <property type="match status" value="4"/>
</dbReference>
<dbReference type="InterPro" id="IPR018771">
    <property type="entry name" value="PocR_dom"/>
</dbReference>
<feature type="domain" description="PAC" evidence="11">
    <location>
        <begin position="826"/>
        <end position="878"/>
    </location>
</feature>
<dbReference type="InterPro" id="IPR001610">
    <property type="entry name" value="PAC"/>
</dbReference>
<feature type="domain" description="PAC" evidence="11">
    <location>
        <begin position="328"/>
        <end position="381"/>
    </location>
</feature>
<dbReference type="SUPFAM" id="SSF52172">
    <property type="entry name" value="CheY-like"/>
    <property type="match status" value="1"/>
</dbReference>
<dbReference type="SUPFAM" id="SSF47384">
    <property type="entry name" value="Homodimeric domain of signal transducing histidine kinase"/>
    <property type="match status" value="1"/>
</dbReference>
<dbReference type="InParanoid" id="A0A0D2GM18"/>
<comment type="catalytic activity">
    <reaction evidence="1">
        <text>ATP + protein L-histidine = ADP + protein N-phospho-L-histidine.</text>
        <dbReference type="EC" id="2.7.13.3"/>
    </reaction>
</comment>
<dbReference type="Gene3D" id="3.30.450.20">
    <property type="entry name" value="PAS domain"/>
    <property type="match status" value="6"/>
</dbReference>
<keyword evidence="4" id="KW-0808">Transferase</keyword>
<dbReference type="InterPro" id="IPR036890">
    <property type="entry name" value="HATPase_C_sf"/>
</dbReference>
<dbReference type="SMART" id="SM00388">
    <property type="entry name" value="HisKA"/>
    <property type="match status" value="1"/>
</dbReference>
<dbReference type="EMBL" id="AZAC01000002">
    <property type="protein sequence ID" value="KIX15757.1"/>
    <property type="molecule type" value="Genomic_DNA"/>
</dbReference>
<dbReference type="STRING" id="1429043.X474_03080"/>
<dbReference type="EC" id="2.7.13.3" evidence="2"/>
<dbReference type="SMART" id="SM00448">
    <property type="entry name" value="REC"/>
    <property type="match status" value="1"/>
</dbReference>
<evidence type="ECO:0000259" key="10">
    <source>
        <dbReference type="PROSITE" id="PS50112"/>
    </source>
</evidence>
<keyword evidence="7" id="KW-0175">Coiled coil</keyword>
<reference evidence="12 13" key="1">
    <citation type="submission" date="2013-11" db="EMBL/GenBank/DDBJ databases">
        <title>Metagenomic analysis of a methanogenic consortium involved in long chain n-alkane degradation.</title>
        <authorList>
            <person name="Davidova I.A."/>
            <person name="Callaghan A.V."/>
            <person name="Wawrik B."/>
            <person name="Pruitt S."/>
            <person name="Marks C."/>
            <person name="Duncan K.E."/>
            <person name="Suflita J.M."/>
        </authorList>
    </citation>
    <scope>NUCLEOTIDE SEQUENCE [LARGE SCALE GENOMIC DNA]</scope>
    <source>
        <strain evidence="12 13">SPR</strain>
    </source>
</reference>
<dbReference type="FunFam" id="3.30.450.20:FF:000099">
    <property type="entry name" value="Sensory box sensor histidine kinase"/>
    <property type="match status" value="2"/>
</dbReference>
<evidence type="ECO:0000256" key="6">
    <source>
        <dbReference type="PROSITE-ProRule" id="PRU00169"/>
    </source>
</evidence>
<dbReference type="InterPro" id="IPR004358">
    <property type="entry name" value="Sig_transdc_His_kin-like_C"/>
</dbReference>
<feature type="domain" description="PAC" evidence="11">
    <location>
        <begin position="458"/>
        <end position="511"/>
    </location>
</feature>
<dbReference type="InterPro" id="IPR058245">
    <property type="entry name" value="NreC/VraR/RcsB-like_REC"/>
</dbReference>
<dbReference type="Pfam" id="PF10114">
    <property type="entry name" value="PocR"/>
    <property type="match status" value="1"/>
</dbReference>
<dbReference type="Proteomes" id="UP000032233">
    <property type="component" value="Unassembled WGS sequence"/>
</dbReference>
<feature type="coiled-coil region" evidence="7">
    <location>
        <begin position="1062"/>
        <end position="1089"/>
    </location>
</feature>
<dbReference type="RefSeq" id="WP_052514780.1">
    <property type="nucleotide sequence ID" value="NZ_AZAC01000002.1"/>
</dbReference>
<keyword evidence="13" id="KW-1185">Reference proteome</keyword>
<dbReference type="Gene3D" id="1.10.287.130">
    <property type="match status" value="1"/>
</dbReference>
<dbReference type="PATRIC" id="fig|1429043.3.peg.644"/>
<evidence type="ECO:0000259" key="11">
    <source>
        <dbReference type="PROSITE" id="PS50113"/>
    </source>
</evidence>
<gene>
    <name evidence="12" type="ORF">X474_03080</name>
</gene>
<name>A0A0D2GM18_9BACT</name>
<dbReference type="Gene3D" id="3.40.50.2300">
    <property type="match status" value="1"/>
</dbReference>
<dbReference type="PROSITE" id="PS50109">
    <property type="entry name" value="HIS_KIN"/>
    <property type="match status" value="1"/>
</dbReference>
<dbReference type="Gene3D" id="3.30.565.10">
    <property type="entry name" value="Histidine kinase-like ATPase, C-terminal domain"/>
    <property type="match status" value="1"/>
</dbReference>
<evidence type="ECO:0000256" key="1">
    <source>
        <dbReference type="ARBA" id="ARBA00000085"/>
    </source>
</evidence>
<dbReference type="InterPro" id="IPR011006">
    <property type="entry name" value="CheY-like_superfamily"/>
</dbReference>
<feature type="domain" description="PAS" evidence="10">
    <location>
        <begin position="512"/>
        <end position="558"/>
    </location>
</feature>
<dbReference type="PROSITE" id="PS50112">
    <property type="entry name" value="PAS"/>
    <property type="match status" value="5"/>
</dbReference>
<sequence length="1462" mass="166131">MPAPFLRDKEIDRLMNMSREMVFYLTLKKNGELEKIIRVNRAACLGLRCNERELLNASPGPLFGGLCLDMETEGQKTVKGSLYTKDQPPIRSELRFEHFRSNGRDLALVFASELKSSDLLDKSSSPNEPFFREIFDNMRSGCAIYETPDNGKSFFFKDLNRTGLRYANKEKSEVIGKEVRQAFPGVVELGLFKVFQKVWKTGKPEIHPFSHYRDSELELWVENYVCKLPSGEIVTIYDDITAQKKAETALARSEKRLNLALDSVSDAVWDWWLDTGEVYFSPRWYTMLGYEPYELPQAFELWEKLLHPDDAAASKKIVYAHMELTKPFEFEARMRHKSGEWRWVLSRGKVVEKDAQGKALRMLGTHVDIHERKLAEESLQKSERRFQLAMEATKDGLWDWDVRENRVYFSPGYAAMLGYGTEKVTDELTFWLQQIHPDDRQKALKANQDCISGKTENFEIEFRMFAKNGEERWILGRGMAAARDQKGRALRMVGTHTDITERKIVAEAFRKSEETYRALVEGLPDVVLRFDLLARHLFASENVDLLFGLSAGEMLGKSHRELGLQKEICTIFEKGIKEVEQSLSTYETEFALRGDRQSKVYNLRLIPEDESADRLGSVLAIIKDITDIRKVQREYEILFREMLNGFSLHELVFDEKGEAHEYRFLAVNPAFERLTGLKAKDLVGKRVYEALPSAKKNWVEMACQVALTGEPQRLETFHSQIGKYFDITIFKSGPNQFASIFEDITERKQAEEELKKFRTISDKAVHGNAIADLKGNILYINDYFAREHGYEPSELTDKNLLVFHNKKQRKMVSELNRNFIKNGSYGPLEVWHTRRDGTEFPMLMSGIILTDDNYEPKFMAATAIDITEHKRAEQALEKRILALTKPIDDVESINFQDLFSLKDIQEIQDEFAHVAGVSSLITYPDGKPITRPSNLNRFCREIIEQDSSYIGCFDNMDVLGVDDRNQPFIKPFEASGLWHAGAAISVGGKHVANWLIGGVRREDKIPVEIEELARKFKKEKKQVKEVYTDVKVVSKSRFYRIARSLNTFANQLSHMAYQNVQQARFITERKEAEKERAQMEAQLAQAQKMDALGTLAGGIAHDFNNILGAILGYAEVVKDDLKQRSPEPEDVDRIISAAERAKKLVQQILTFSRRVEPERKVINLEQEVRHALDLLKPTLPKNIAIKQEFAGKVHKIQADPGQLSQVLVNLANNSVQAMPEGGELIISLKNIKATKKVCNICNQEFSGEWVTLSIKDTGYGIAPQNIGKIFDPFFTTKDVGKGTGLGLSMVHGIVRGHGGHIECESSLGRGSKFTLYFAVHSNEPVQADQPVTNLNIRQSGNETVLLVDDEEPIRMVSSRVLSLLGYNVHTARSGEEALRIYREYGPKIDVVVMDLGMPGMGGNKALIEILALNPLAKVVIASGYSAEKQVKEALDSGAVGYVPKPYRRADLLQAIRSVLDEE</sequence>
<dbReference type="SMART" id="SM00091">
    <property type="entry name" value="PAS"/>
    <property type="match status" value="5"/>
</dbReference>
<feature type="modified residue" description="4-aspartylphosphate" evidence="6">
    <location>
        <position position="1394"/>
    </location>
</feature>
<dbReference type="Pfam" id="PF02518">
    <property type="entry name" value="HATPase_c"/>
    <property type="match status" value="1"/>
</dbReference>
<dbReference type="PRINTS" id="PR00344">
    <property type="entry name" value="BCTRLSENSOR"/>
</dbReference>
<evidence type="ECO:0000256" key="2">
    <source>
        <dbReference type="ARBA" id="ARBA00012438"/>
    </source>
</evidence>
<dbReference type="InterPro" id="IPR003661">
    <property type="entry name" value="HisK_dim/P_dom"/>
</dbReference>
<dbReference type="InterPro" id="IPR003594">
    <property type="entry name" value="HATPase_dom"/>
</dbReference>
<evidence type="ECO:0000313" key="13">
    <source>
        <dbReference type="Proteomes" id="UP000032233"/>
    </source>
</evidence>
<dbReference type="InterPro" id="IPR000014">
    <property type="entry name" value="PAS"/>
</dbReference>
<dbReference type="SMART" id="SM00387">
    <property type="entry name" value="HATPase_c"/>
    <property type="match status" value="1"/>
</dbReference>
<dbReference type="SUPFAM" id="SSF55874">
    <property type="entry name" value="ATPase domain of HSP90 chaperone/DNA topoisomerase II/histidine kinase"/>
    <property type="match status" value="1"/>
</dbReference>
<feature type="domain" description="PAS" evidence="10">
    <location>
        <begin position="253"/>
        <end position="325"/>
    </location>
</feature>
<feature type="domain" description="Response regulatory" evidence="9">
    <location>
        <begin position="1343"/>
        <end position="1459"/>
    </location>
</feature>
<evidence type="ECO:0000259" key="8">
    <source>
        <dbReference type="PROSITE" id="PS50109"/>
    </source>
</evidence>
<feature type="domain" description="PAS" evidence="10">
    <location>
        <begin position="635"/>
        <end position="710"/>
    </location>
</feature>
<keyword evidence="3 6" id="KW-0597">Phosphoprotein</keyword>
<dbReference type="SUPFAM" id="SSF55785">
    <property type="entry name" value="PYP-like sensor domain (PAS domain)"/>
    <property type="match status" value="6"/>
</dbReference>
<dbReference type="CDD" id="cd00082">
    <property type="entry name" value="HisKA"/>
    <property type="match status" value="1"/>
</dbReference>
<dbReference type="GO" id="GO:0000155">
    <property type="term" value="F:phosphorelay sensor kinase activity"/>
    <property type="evidence" value="ECO:0007669"/>
    <property type="project" value="InterPro"/>
</dbReference>
<evidence type="ECO:0000256" key="7">
    <source>
        <dbReference type="SAM" id="Coils"/>
    </source>
</evidence>
<dbReference type="OrthoDB" id="9758831at2"/>
<dbReference type="Pfam" id="PF00512">
    <property type="entry name" value="HisKA"/>
    <property type="match status" value="1"/>
</dbReference>
<dbReference type="PANTHER" id="PTHR43304:SF1">
    <property type="entry name" value="PAC DOMAIN-CONTAINING PROTEIN"/>
    <property type="match status" value="1"/>
</dbReference>
<dbReference type="InterPro" id="IPR052162">
    <property type="entry name" value="Sensor_kinase/Photoreceptor"/>
</dbReference>
<proteinExistence type="predicted"/>
<dbReference type="CDD" id="cd17535">
    <property type="entry name" value="REC_NarL-like"/>
    <property type="match status" value="1"/>
</dbReference>
<dbReference type="InterPro" id="IPR005467">
    <property type="entry name" value="His_kinase_dom"/>
</dbReference>
<accession>A0A0D2GM18</accession>
<dbReference type="PROSITE" id="PS50110">
    <property type="entry name" value="RESPONSE_REGULATORY"/>
    <property type="match status" value="1"/>
</dbReference>
<evidence type="ECO:0000256" key="5">
    <source>
        <dbReference type="ARBA" id="ARBA00022777"/>
    </source>
</evidence>
<dbReference type="NCBIfam" id="TIGR00229">
    <property type="entry name" value="sensory_box"/>
    <property type="match status" value="5"/>
</dbReference>
<dbReference type="Pfam" id="PF00072">
    <property type="entry name" value="Response_reg"/>
    <property type="match status" value="1"/>
</dbReference>
<evidence type="ECO:0000313" key="12">
    <source>
        <dbReference type="EMBL" id="KIX15757.1"/>
    </source>
</evidence>
<dbReference type="Pfam" id="PF13426">
    <property type="entry name" value="PAS_9"/>
    <property type="match status" value="3"/>
</dbReference>
<dbReference type="PROSITE" id="PS50113">
    <property type="entry name" value="PAC"/>
    <property type="match status" value="3"/>
</dbReference>
<dbReference type="PANTHER" id="PTHR43304">
    <property type="entry name" value="PHYTOCHROME-LIKE PROTEIN CPH1"/>
    <property type="match status" value="1"/>
</dbReference>
<keyword evidence="5" id="KW-0418">Kinase</keyword>
<dbReference type="Pfam" id="PF08447">
    <property type="entry name" value="PAS_3"/>
    <property type="match status" value="2"/>
</dbReference>
<dbReference type="InterPro" id="IPR036097">
    <property type="entry name" value="HisK_dim/P_sf"/>
</dbReference>
<comment type="caution">
    <text evidence="12">The sequence shown here is derived from an EMBL/GenBank/DDBJ whole genome shotgun (WGS) entry which is preliminary data.</text>
</comment>
<organism evidence="12 13">
    <name type="scientific">Dethiosulfatarculus sandiegensis</name>
    <dbReference type="NCBI Taxonomy" id="1429043"/>
    <lineage>
        <taxon>Bacteria</taxon>
        <taxon>Pseudomonadati</taxon>
        <taxon>Thermodesulfobacteriota</taxon>
        <taxon>Desulfarculia</taxon>
        <taxon>Desulfarculales</taxon>
        <taxon>Desulfarculaceae</taxon>
        <taxon>Dethiosulfatarculus</taxon>
    </lineage>
</organism>
<dbReference type="InterPro" id="IPR000700">
    <property type="entry name" value="PAS-assoc_C"/>
</dbReference>
<evidence type="ECO:0000256" key="4">
    <source>
        <dbReference type="ARBA" id="ARBA00022679"/>
    </source>
</evidence>
<protein>
    <recommendedName>
        <fullName evidence="2">histidine kinase</fullName>
        <ecNumber evidence="2">2.7.13.3</ecNumber>
    </recommendedName>
</protein>
<dbReference type="CDD" id="cd00130">
    <property type="entry name" value="PAS"/>
    <property type="match status" value="5"/>
</dbReference>
<feature type="domain" description="PAS" evidence="10">
    <location>
        <begin position="753"/>
        <end position="823"/>
    </location>
</feature>
<dbReference type="InterPro" id="IPR013655">
    <property type="entry name" value="PAS_fold_3"/>
</dbReference>
<feature type="domain" description="PAS" evidence="10">
    <location>
        <begin position="382"/>
        <end position="454"/>
    </location>
</feature>
<dbReference type="InterPro" id="IPR035965">
    <property type="entry name" value="PAS-like_dom_sf"/>
</dbReference>